<proteinExistence type="predicted"/>
<evidence type="ECO:0000256" key="1">
    <source>
        <dbReference type="SAM" id="MobiDB-lite"/>
    </source>
</evidence>
<accession>X7EG65</accession>
<comment type="caution">
    <text evidence="2">The sequence shown here is derived from an EMBL/GenBank/DDBJ whole genome shotgun (WGS) entry which is preliminary data.</text>
</comment>
<dbReference type="AlphaFoldDB" id="X7EG65"/>
<dbReference type="STRING" id="1449350.OCH239_19890"/>
<protein>
    <submittedName>
        <fullName evidence="2">Uncharacterized protein</fullName>
    </submittedName>
</protein>
<evidence type="ECO:0000313" key="2">
    <source>
        <dbReference type="EMBL" id="ETX15084.1"/>
    </source>
</evidence>
<sequence>MIGMIVSDRIKAAPFEASGPWPEQGQPEGLAPGAEDLERYEGGEA</sequence>
<gene>
    <name evidence="2" type="ORF">OCH239_19890</name>
</gene>
<keyword evidence="3" id="KW-1185">Reference proteome</keyword>
<feature type="compositionally biased region" description="Basic and acidic residues" evidence="1">
    <location>
        <begin position="36"/>
        <end position="45"/>
    </location>
</feature>
<dbReference type="RefSeq" id="WP_157577835.1">
    <property type="nucleotide sequence ID" value="NZ_JALZ01000007.1"/>
</dbReference>
<evidence type="ECO:0000313" key="3">
    <source>
        <dbReference type="Proteomes" id="UP000022447"/>
    </source>
</evidence>
<dbReference type="Proteomes" id="UP000022447">
    <property type="component" value="Unassembled WGS sequence"/>
</dbReference>
<dbReference type="EMBL" id="JALZ01000007">
    <property type="protein sequence ID" value="ETX15084.1"/>
    <property type="molecule type" value="Genomic_DNA"/>
</dbReference>
<reference evidence="2 3" key="1">
    <citation type="submission" date="2014-01" db="EMBL/GenBank/DDBJ databases">
        <title>Roseivivax halodurans JCM 10272 Genome Sequencing.</title>
        <authorList>
            <person name="Lai Q."/>
            <person name="Li G."/>
            <person name="Shao Z."/>
        </authorList>
    </citation>
    <scope>NUCLEOTIDE SEQUENCE [LARGE SCALE GENOMIC DNA]</scope>
    <source>
        <strain evidence="2 3">JCM 10272</strain>
    </source>
</reference>
<feature type="region of interest" description="Disordered" evidence="1">
    <location>
        <begin position="15"/>
        <end position="45"/>
    </location>
</feature>
<organism evidence="2 3">
    <name type="scientific">Roseivivax halodurans JCM 10272</name>
    <dbReference type="NCBI Taxonomy" id="1449350"/>
    <lineage>
        <taxon>Bacteria</taxon>
        <taxon>Pseudomonadati</taxon>
        <taxon>Pseudomonadota</taxon>
        <taxon>Alphaproteobacteria</taxon>
        <taxon>Rhodobacterales</taxon>
        <taxon>Roseobacteraceae</taxon>
        <taxon>Roseivivax</taxon>
    </lineage>
</organism>
<name>X7EG65_9RHOB</name>